<proteinExistence type="predicted"/>
<name>A0A6G0VIB1_APHCR</name>
<gene>
    <name evidence="1" type="ORF">FWK35_00032600</name>
</gene>
<organism evidence="1 2">
    <name type="scientific">Aphis craccivora</name>
    <name type="common">Cowpea aphid</name>
    <dbReference type="NCBI Taxonomy" id="307492"/>
    <lineage>
        <taxon>Eukaryota</taxon>
        <taxon>Metazoa</taxon>
        <taxon>Ecdysozoa</taxon>
        <taxon>Arthropoda</taxon>
        <taxon>Hexapoda</taxon>
        <taxon>Insecta</taxon>
        <taxon>Pterygota</taxon>
        <taxon>Neoptera</taxon>
        <taxon>Paraneoptera</taxon>
        <taxon>Hemiptera</taxon>
        <taxon>Sternorrhyncha</taxon>
        <taxon>Aphidomorpha</taxon>
        <taxon>Aphidoidea</taxon>
        <taxon>Aphididae</taxon>
        <taxon>Aphidini</taxon>
        <taxon>Aphis</taxon>
        <taxon>Aphis</taxon>
    </lineage>
</organism>
<comment type="caution">
    <text evidence="1">The sequence shown here is derived from an EMBL/GenBank/DDBJ whole genome shotgun (WGS) entry which is preliminary data.</text>
</comment>
<feature type="non-terminal residue" evidence="1">
    <location>
        <position position="132"/>
    </location>
</feature>
<dbReference type="EMBL" id="VUJU01017315">
    <property type="protein sequence ID" value="KAF0683896.1"/>
    <property type="molecule type" value="Genomic_DNA"/>
</dbReference>
<dbReference type="AlphaFoldDB" id="A0A6G0VIB1"/>
<keyword evidence="2" id="KW-1185">Reference proteome</keyword>
<dbReference type="Proteomes" id="UP000478052">
    <property type="component" value="Unassembled WGS sequence"/>
</dbReference>
<reference evidence="1 2" key="1">
    <citation type="submission" date="2019-08" db="EMBL/GenBank/DDBJ databases">
        <title>Whole genome of Aphis craccivora.</title>
        <authorList>
            <person name="Voronova N.V."/>
            <person name="Shulinski R.S."/>
            <person name="Bandarenka Y.V."/>
            <person name="Zhorov D.G."/>
            <person name="Warner D."/>
        </authorList>
    </citation>
    <scope>NUCLEOTIDE SEQUENCE [LARGE SCALE GENOMIC DNA]</scope>
    <source>
        <strain evidence="1">180601</strain>
        <tissue evidence="1">Whole Body</tissue>
    </source>
</reference>
<evidence type="ECO:0000313" key="2">
    <source>
        <dbReference type="Proteomes" id="UP000478052"/>
    </source>
</evidence>
<protein>
    <submittedName>
        <fullName evidence="1">Uncharacterized protein</fullName>
    </submittedName>
</protein>
<sequence length="132" mass="15129">MYYVTVFVFTSKADTSIDSCHSTNQCIVNSKLSDYNPESHKCSCETRKKYSELSMTCLQCQKCCAQFSPEVNFQCQLPTRLMHIVVVEYTLNCTSFQLNLTRVNKYATPLSPIISTNDIMILNKFTKTCTYL</sequence>
<accession>A0A6G0VIB1</accession>
<evidence type="ECO:0000313" key="1">
    <source>
        <dbReference type="EMBL" id="KAF0683896.1"/>
    </source>
</evidence>